<dbReference type="Proteomes" id="UP000283975">
    <property type="component" value="Unassembled WGS sequence"/>
</dbReference>
<dbReference type="Proteomes" id="UP000284543">
    <property type="component" value="Unassembled WGS sequence"/>
</dbReference>
<dbReference type="EMBL" id="QRZM01000006">
    <property type="protein sequence ID" value="RGV74896.1"/>
    <property type="molecule type" value="Genomic_DNA"/>
</dbReference>
<organism evidence="2 3">
    <name type="scientific">Enterocloster bolteae</name>
    <dbReference type="NCBI Taxonomy" id="208479"/>
    <lineage>
        <taxon>Bacteria</taxon>
        <taxon>Bacillati</taxon>
        <taxon>Bacillota</taxon>
        <taxon>Clostridia</taxon>
        <taxon>Lachnospirales</taxon>
        <taxon>Lachnospiraceae</taxon>
        <taxon>Enterocloster</taxon>
    </lineage>
</organism>
<evidence type="ECO:0000313" key="2">
    <source>
        <dbReference type="EMBL" id="RHC57036.1"/>
    </source>
</evidence>
<dbReference type="RefSeq" id="WP_038281663.1">
    <property type="nucleotide sequence ID" value="NZ_CABKUK010000001.1"/>
</dbReference>
<proteinExistence type="predicted"/>
<comment type="caution">
    <text evidence="2">The sequence shown here is derived from an EMBL/GenBank/DDBJ whole genome shotgun (WGS) entry which is preliminary data.</text>
</comment>
<evidence type="ECO:0000313" key="4">
    <source>
        <dbReference type="Proteomes" id="UP000284543"/>
    </source>
</evidence>
<evidence type="ECO:0000313" key="3">
    <source>
        <dbReference type="Proteomes" id="UP000283975"/>
    </source>
</evidence>
<dbReference type="AlphaFoldDB" id="A0A414AY02"/>
<gene>
    <name evidence="2" type="ORF">DW839_07475</name>
    <name evidence="1" type="ORF">DWW02_16325</name>
</gene>
<dbReference type="EMBL" id="QSHZ01000006">
    <property type="protein sequence ID" value="RHC57036.1"/>
    <property type="molecule type" value="Genomic_DNA"/>
</dbReference>
<reference evidence="3 4" key="1">
    <citation type="submission" date="2018-08" db="EMBL/GenBank/DDBJ databases">
        <title>A genome reference for cultivated species of the human gut microbiota.</title>
        <authorList>
            <person name="Zou Y."/>
            <person name="Xue W."/>
            <person name="Luo G."/>
        </authorList>
    </citation>
    <scope>NUCLEOTIDE SEQUENCE [LARGE SCALE GENOMIC DNA]</scope>
    <source>
        <strain evidence="1 4">AF14-18</strain>
        <strain evidence="2 3">AM35-14</strain>
    </source>
</reference>
<sequence length="82" mass="9784">MSDRVILIDNIDEIHTTEMGADRIRRNLKLENVDVVEYCKDKIMDENCHIYRQGKNWYCEIDSVKITVNYYSYTIITAHIIK</sequence>
<name>A0A414AY02_9FIRM</name>
<dbReference type="KEGG" id="cbol:CGC65_16385"/>
<evidence type="ECO:0000313" key="1">
    <source>
        <dbReference type="EMBL" id="RGV74896.1"/>
    </source>
</evidence>
<accession>A0A414AY02</accession>
<dbReference type="Pfam" id="PF12636">
    <property type="entry name" value="DUF3781"/>
    <property type="match status" value="1"/>
</dbReference>
<dbReference type="InterPro" id="IPR024229">
    <property type="entry name" value="DUF3781"/>
</dbReference>
<protein>
    <submittedName>
        <fullName evidence="2">DUF3781 domain-containing protein</fullName>
    </submittedName>
</protein>